<dbReference type="EMBL" id="CP132302">
    <property type="protein sequence ID" value="WLR98818.1"/>
    <property type="molecule type" value="Genomic_DNA"/>
</dbReference>
<organism evidence="1 2">
    <name type="scientific">Shinella sumterensis</name>
    <dbReference type="NCBI Taxonomy" id="1967501"/>
    <lineage>
        <taxon>Bacteria</taxon>
        <taxon>Pseudomonadati</taxon>
        <taxon>Pseudomonadota</taxon>
        <taxon>Alphaproteobacteria</taxon>
        <taxon>Hyphomicrobiales</taxon>
        <taxon>Rhizobiaceae</taxon>
        <taxon>Shinella</taxon>
    </lineage>
</organism>
<dbReference type="AlphaFoldDB" id="A0AA50CPB4"/>
<evidence type="ECO:0000313" key="2">
    <source>
        <dbReference type="Proteomes" id="UP001234585"/>
    </source>
</evidence>
<dbReference type="Proteomes" id="UP001234585">
    <property type="component" value="Chromosome"/>
</dbReference>
<evidence type="ECO:0000313" key="1">
    <source>
        <dbReference type="EMBL" id="WLR98818.1"/>
    </source>
</evidence>
<gene>
    <name evidence="1" type="ORF">Q9313_07285</name>
</gene>
<dbReference type="RefSeq" id="WP_306038422.1">
    <property type="nucleotide sequence ID" value="NZ_CP132302.1"/>
</dbReference>
<protein>
    <submittedName>
        <fullName evidence="1">Uncharacterized protein</fullName>
    </submittedName>
</protein>
<accession>A0AA50CPB4</accession>
<sequence>MRKKKAKPRKRYKFPTSGFFVRLTALAPTFLPKTAPTFLKFGEVNGKWAVSLDRAKF</sequence>
<proteinExistence type="predicted"/>
<name>A0AA50CPB4_9HYPH</name>
<reference evidence="1 2" key="1">
    <citation type="submission" date="2023-08" db="EMBL/GenBank/DDBJ databases">
        <title>Pathogen: clinical or host-associated sample.</title>
        <authorList>
            <person name="Hergert J."/>
            <person name="Casey R."/>
            <person name="Wagner J."/>
            <person name="Young E.L."/>
            <person name="Oakeson K.F."/>
        </authorList>
    </citation>
    <scope>NUCLEOTIDE SEQUENCE [LARGE SCALE GENOMIC DNA]</scope>
    <source>
        <strain evidence="1 2">1760953</strain>
    </source>
</reference>
<keyword evidence="2" id="KW-1185">Reference proteome</keyword>